<keyword evidence="4" id="KW-0503">Monooxygenase</keyword>
<dbReference type="PIRSF" id="PIRSF000337">
    <property type="entry name" value="NTA_MOA"/>
    <property type="match status" value="1"/>
</dbReference>
<accession>A0A255EFU8</accession>
<dbReference type="SUPFAM" id="SSF51679">
    <property type="entry name" value="Bacterial luciferase-like"/>
    <property type="match status" value="1"/>
</dbReference>
<dbReference type="AlphaFoldDB" id="A0A255EFU8"/>
<organism evidence="9 10">
    <name type="scientific">Parenemella sanctibonifatiensis</name>
    <dbReference type="NCBI Taxonomy" id="2016505"/>
    <lineage>
        <taxon>Bacteria</taxon>
        <taxon>Bacillati</taxon>
        <taxon>Actinomycetota</taxon>
        <taxon>Actinomycetes</taxon>
        <taxon>Propionibacteriales</taxon>
        <taxon>Propionibacteriaceae</taxon>
        <taxon>Parenemella</taxon>
    </lineage>
</organism>
<evidence type="ECO:0000313" key="9">
    <source>
        <dbReference type="EMBL" id="OYN88465.1"/>
    </source>
</evidence>
<feature type="binding site" evidence="6">
    <location>
        <position position="103"/>
    </location>
    <ligand>
        <name>FMN</name>
        <dbReference type="ChEBI" id="CHEBI:58210"/>
    </ligand>
</feature>
<dbReference type="Gene3D" id="3.20.20.30">
    <property type="entry name" value="Luciferase-like domain"/>
    <property type="match status" value="1"/>
</dbReference>
<dbReference type="InterPro" id="IPR051260">
    <property type="entry name" value="Diverse_substr_monoxygenases"/>
</dbReference>
<evidence type="ECO:0000313" key="10">
    <source>
        <dbReference type="Proteomes" id="UP000216533"/>
    </source>
</evidence>
<keyword evidence="1 6" id="KW-0285">Flavoprotein</keyword>
<gene>
    <name evidence="9" type="ORF">CGZ92_04300</name>
</gene>
<dbReference type="GO" id="GO:0004497">
    <property type="term" value="F:monooxygenase activity"/>
    <property type="evidence" value="ECO:0007669"/>
    <property type="project" value="UniProtKB-KW"/>
</dbReference>
<feature type="binding site" evidence="6">
    <location>
        <position position="56"/>
    </location>
    <ligand>
        <name>FMN</name>
        <dbReference type="ChEBI" id="CHEBI:58210"/>
    </ligand>
</feature>
<dbReference type="PANTHER" id="PTHR30011">
    <property type="entry name" value="ALKANESULFONATE MONOOXYGENASE-RELATED"/>
    <property type="match status" value="1"/>
</dbReference>
<feature type="binding site" evidence="6">
    <location>
        <position position="157"/>
    </location>
    <ligand>
        <name>FMN</name>
        <dbReference type="ChEBI" id="CHEBI:58210"/>
    </ligand>
</feature>
<keyword evidence="2 6" id="KW-0288">FMN</keyword>
<evidence type="ECO:0000256" key="6">
    <source>
        <dbReference type="PIRSR" id="PIRSR000337-1"/>
    </source>
</evidence>
<reference evidence="9 10" key="1">
    <citation type="submission" date="2017-07" db="EMBL/GenBank/DDBJ databases">
        <title>Draft whole genome sequences of clinical Proprionibacteriaceae strains.</title>
        <authorList>
            <person name="Bernier A.-M."/>
            <person name="Bernard K."/>
            <person name="Domingo M.-C."/>
        </authorList>
    </citation>
    <scope>NUCLEOTIDE SEQUENCE [LARGE SCALE GENOMIC DNA]</scope>
    <source>
        <strain evidence="9 10">NML 160184</strain>
    </source>
</reference>
<dbReference type="GO" id="GO:0016705">
    <property type="term" value="F:oxidoreductase activity, acting on paired donors, with incorporation or reduction of molecular oxygen"/>
    <property type="evidence" value="ECO:0007669"/>
    <property type="project" value="InterPro"/>
</dbReference>
<feature type="binding site" evidence="6">
    <location>
        <position position="223"/>
    </location>
    <ligand>
        <name>FMN</name>
        <dbReference type="ChEBI" id="CHEBI:58210"/>
    </ligand>
</feature>
<dbReference type="InterPro" id="IPR011251">
    <property type="entry name" value="Luciferase-like_dom"/>
</dbReference>
<comment type="caution">
    <text evidence="9">The sequence shown here is derived from an EMBL/GenBank/DDBJ whole genome shotgun (WGS) entry which is preliminary data.</text>
</comment>
<dbReference type="Pfam" id="PF00296">
    <property type="entry name" value="Bac_luciferase"/>
    <property type="match status" value="1"/>
</dbReference>
<evidence type="ECO:0000259" key="8">
    <source>
        <dbReference type="Pfam" id="PF00296"/>
    </source>
</evidence>
<keyword evidence="3" id="KW-0560">Oxidoreductase</keyword>
<feature type="region of interest" description="Disordered" evidence="7">
    <location>
        <begin position="416"/>
        <end position="442"/>
    </location>
</feature>
<evidence type="ECO:0000256" key="1">
    <source>
        <dbReference type="ARBA" id="ARBA00022630"/>
    </source>
</evidence>
<sequence length="442" mass="47800">MPKPMILVSLTTIPVSQYTPGWRDPGARSDFLRADFWRDLGQLLETGGFDMLFLADQLSIAEDATGEPAANLRAGGKLTTALDPLVTLGLIAGATSRIGLGATMSTTFHPPYAIARAMASLDQLSGGRAAWNIVTSTMDSDARNFGRPRLPERDARYDTAEQVTRAVVDLWQSWEPDALLLDPAGDFADPAKVHRTGNPLSAGPLTVPRSPQDRPILMQAGASERGRDFAARWAELVFGTGNTPQAMRAQRADLRRRAAAAGRDPDTIRYLAPVQPIVAATQQDAEAERDRLESAIDLDGAVEALGRLFRVSGQADPDRPGTELLLAHRGNTGTLGFEDSLFEVAESEALTVGQLARRYAMCQLNPQPVGDAATVASYLETLIDTDAADGFIVMSPVTPRSMVDLVTHLSPELRRRGRLTDDGTPRTLRERLFGEPQQTSTC</sequence>
<dbReference type="Proteomes" id="UP000216533">
    <property type="component" value="Unassembled WGS sequence"/>
</dbReference>
<feature type="compositionally biased region" description="Basic and acidic residues" evidence="7">
    <location>
        <begin position="416"/>
        <end position="433"/>
    </location>
</feature>
<evidence type="ECO:0000256" key="5">
    <source>
        <dbReference type="ARBA" id="ARBA00033748"/>
    </source>
</evidence>
<dbReference type="EMBL" id="NMVI01000012">
    <property type="protein sequence ID" value="OYN88465.1"/>
    <property type="molecule type" value="Genomic_DNA"/>
</dbReference>
<feature type="domain" description="Luciferase-like" evidence="8">
    <location>
        <begin position="33"/>
        <end position="293"/>
    </location>
</feature>
<evidence type="ECO:0000256" key="7">
    <source>
        <dbReference type="SAM" id="MobiDB-lite"/>
    </source>
</evidence>
<comment type="similarity">
    <text evidence="5">Belongs to the NtaA/SnaA/DszA monooxygenase family.</text>
</comment>
<dbReference type="NCBIfam" id="TIGR03860">
    <property type="entry name" value="FMN_nitrolo"/>
    <property type="match status" value="1"/>
</dbReference>
<protein>
    <submittedName>
        <fullName evidence="9">Dibenzothiophene desulfurization enzyme</fullName>
    </submittedName>
</protein>
<proteinExistence type="inferred from homology"/>
<dbReference type="RefSeq" id="WP_094450157.1">
    <property type="nucleotide sequence ID" value="NZ_NMVI01000012.1"/>
</dbReference>
<dbReference type="InterPro" id="IPR016215">
    <property type="entry name" value="NTA_MOA"/>
</dbReference>
<dbReference type="InterPro" id="IPR036661">
    <property type="entry name" value="Luciferase-like_sf"/>
</dbReference>
<evidence type="ECO:0000256" key="2">
    <source>
        <dbReference type="ARBA" id="ARBA00022643"/>
    </source>
</evidence>
<evidence type="ECO:0000256" key="3">
    <source>
        <dbReference type="ARBA" id="ARBA00023002"/>
    </source>
</evidence>
<name>A0A255EFU8_9ACTN</name>
<evidence type="ECO:0000256" key="4">
    <source>
        <dbReference type="ARBA" id="ARBA00023033"/>
    </source>
</evidence>
<dbReference type="PANTHER" id="PTHR30011:SF16">
    <property type="entry name" value="C2H2 FINGER DOMAIN TRANSCRIPTION FACTOR (EUROFUNG)-RELATED"/>
    <property type="match status" value="1"/>
</dbReference>